<name>A0A0L0UYB0_9BASI</name>
<keyword evidence="1" id="KW-0732">Signal</keyword>
<protein>
    <submittedName>
        <fullName evidence="2">Uncharacterized protein</fullName>
    </submittedName>
</protein>
<dbReference type="EMBL" id="AJIL01000178">
    <property type="protein sequence ID" value="KNE92032.1"/>
    <property type="molecule type" value="Genomic_DNA"/>
</dbReference>
<gene>
    <name evidence="2" type="ORF">PSTG_14565</name>
</gene>
<keyword evidence="3" id="KW-1185">Reference proteome</keyword>
<feature type="chain" id="PRO_5005549526" evidence="1">
    <location>
        <begin position="19"/>
        <end position="160"/>
    </location>
</feature>
<dbReference type="Proteomes" id="UP000054564">
    <property type="component" value="Unassembled WGS sequence"/>
</dbReference>
<dbReference type="AlphaFoldDB" id="A0A0L0UYB0"/>
<dbReference type="OrthoDB" id="2497179at2759"/>
<evidence type="ECO:0000256" key="1">
    <source>
        <dbReference type="SAM" id="SignalP"/>
    </source>
</evidence>
<sequence>MLGRLWSIYFVVAHFANARTTGFPATCPRDWSLDPNELVVRCPSVEYETPVKCIPSSCSDFPVCGSCTNVATQERRNKMTCRNGFNMIDTGSSSYAMCFDQDENAFECTDSCEGILTCDSCAFDASPFRVQKLQKRANPMVNGMNVGVSGSGGFGGRLDW</sequence>
<proteinExistence type="predicted"/>
<organism evidence="2 3">
    <name type="scientific">Puccinia striiformis f. sp. tritici PST-78</name>
    <dbReference type="NCBI Taxonomy" id="1165861"/>
    <lineage>
        <taxon>Eukaryota</taxon>
        <taxon>Fungi</taxon>
        <taxon>Dikarya</taxon>
        <taxon>Basidiomycota</taxon>
        <taxon>Pucciniomycotina</taxon>
        <taxon>Pucciniomycetes</taxon>
        <taxon>Pucciniales</taxon>
        <taxon>Pucciniaceae</taxon>
        <taxon>Puccinia</taxon>
    </lineage>
</organism>
<evidence type="ECO:0000313" key="3">
    <source>
        <dbReference type="Proteomes" id="UP000054564"/>
    </source>
</evidence>
<reference evidence="3" key="1">
    <citation type="submission" date="2014-03" db="EMBL/GenBank/DDBJ databases">
        <title>The Genome Sequence of Puccinia striiformis f. sp. tritici PST-78.</title>
        <authorList>
            <consortium name="The Broad Institute Genome Sequencing Platform"/>
            <person name="Cuomo C."/>
            <person name="Hulbert S."/>
            <person name="Chen X."/>
            <person name="Walker B."/>
            <person name="Young S.K."/>
            <person name="Zeng Q."/>
            <person name="Gargeya S."/>
            <person name="Fitzgerald M."/>
            <person name="Haas B."/>
            <person name="Abouelleil A."/>
            <person name="Alvarado L."/>
            <person name="Arachchi H.M."/>
            <person name="Berlin A.M."/>
            <person name="Chapman S.B."/>
            <person name="Goldberg J."/>
            <person name="Griggs A."/>
            <person name="Gujja S."/>
            <person name="Hansen M."/>
            <person name="Howarth C."/>
            <person name="Imamovic A."/>
            <person name="Larimer J."/>
            <person name="McCowan C."/>
            <person name="Montmayeur A."/>
            <person name="Murphy C."/>
            <person name="Neiman D."/>
            <person name="Pearson M."/>
            <person name="Priest M."/>
            <person name="Roberts A."/>
            <person name="Saif S."/>
            <person name="Shea T."/>
            <person name="Sisk P."/>
            <person name="Sykes S."/>
            <person name="Wortman J."/>
            <person name="Nusbaum C."/>
            <person name="Birren B."/>
        </authorList>
    </citation>
    <scope>NUCLEOTIDE SEQUENCE [LARGE SCALE GENOMIC DNA]</scope>
    <source>
        <strain evidence="3">race PST-78</strain>
    </source>
</reference>
<evidence type="ECO:0000313" key="2">
    <source>
        <dbReference type="EMBL" id="KNE92032.1"/>
    </source>
</evidence>
<accession>A0A0L0UYB0</accession>
<feature type="signal peptide" evidence="1">
    <location>
        <begin position="1"/>
        <end position="18"/>
    </location>
</feature>
<comment type="caution">
    <text evidence="2">The sequence shown here is derived from an EMBL/GenBank/DDBJ whole genome shotgun (WGS) entry which is preliminary data.</text>
</comment>